<keyword evidence="9 11" id="KW-1015">Disulfide bond</keyword>
<gene>
    <name evidence="11" type="primary">whiB</name>
    <name evidence="14" type="ORF">J4709_43560</name>
</gene>
<feature type="domain" description="4Fe-4S Wbl-type" evidence="13">
    <location>
        <begin position="21"/>
        <end position="83"/>
    </location>
</feature>
<reference evidence="14 15" key="1">
    <citation type="submission" date="2021-03" db="EMBL/GenBank/DDBJ databases">
        <title>Actinomadura violae sp. nov., isolated from lichen in Thailand.</title>
        <authorList>
            <person name="Kanchanasin P."/>
            <person name="Saeng-In P."/>
            <person name="Phongsopitanun W."/>
            <person name="Yuki M."/>
            <person name="Kudo T."/>
            <person name="Ohkuma M."/>
            <person name="Tanasupawat S."/>
        </authorList>
    </citation>
    <scope>NUCLEOTIDE SEQUENCE [LARGE SCALE GENOMIC DNA]</scope>
    <source>
        <strain evidence="14 15">LCR2-06</strain>
    </source>
</reference>
<dbReference type="InterPro" id="IPR003482">
    <property type="entry name" value="Whib"/>
</dbReference>
<accession>A0ABS3S650</accession>
<keyword evidence="11" id="KW-0963">Cytoplasm</keyword>
<evidence type="ECO:0000256" key="2">
    <source>
        <dbReference type="ARBA" id="ARBA00006597"/>
    </source>
</evidence>
<evidence type="ECO:0000256" key="8">
    <source>
        <dbReference type="ARBA" id="ARBA00023125"/>
    </source>
</evidence>
<feature type="binding site" evidence="11">
    <location>
        <position position="22"/>
    </location>
    <ligand>
        <name>[4Fe-4S] cluster</name>
        <dbReference type="ChEBI" id="CHEBI:49883"/>
    </ligand>
</feature>
<feature type="compositionally biased region" description="Basic residues" evidence="12">
    <location>
        <begin position="83"/>
        <end position="97"/>
    </location>
</feature>
<sequence length="106" mass="11381">MTGTAGAVRVRAPQSWEDRAVCAEVDPELFFPEHSGWAGALEAEVAKAICAECPVCGDCLATALADPALYGIWGGTTRAERKQLRRRRRAGQRGSRRAGHDEGGRS</sequence>
<feature type="region of interest" description="Disordered" evidence="12">
    <location>
        <begin position="80"/>
        <end position="106"/>
    </location>
</feature>
<feature type="binding site" evidence="11">
    <location>
        <position position="59"/>
    </location>
    <ligand>
        <name>[4Fe-4S] cluster</name>
        <dbReference type="ChEBI" id="CHEBI:49883"/>
    </ligand>
</feature>
<evidence type="ECO:0000256" key="7">
    <source>
        <dbReference type="ARBA" id="ARBA00023015"/>
    </source>
</evidence>
<keyword evidence="10 11" id="KW-0804">Transcription</keyword>
<keyword evidence="15" id="KW-1185">Reference proteome</keyword>
<dbReference type="RefSeq" id="WP_208250967.1">
    <property type="nucleotide sequence ID" value="NZ_JAGEPF010000035.1"/>
</dbReference>
<feature type="binding site" evidence="11">
    <location>
        <position position="50"/>
    </location>
    <ligand>
        <name>[4Fe-4S] cluster</name>
        <dbReference type="ChEBI" id="CHEBI:49883"/>
    </ligand>
</feature>
<evidence type="ECO:0000256" key="4">
    <source>
        <dbReference type="ARBA" id="ARBA00022723"/>
    </source>
</evidence>
<evidence type="ECO:0000256" key="11">
    <source>
        <dbReference type="HAMAP-Rule" id="MF_01479"/>
    </source>
</evidence>
<comment type="PTM">
    <text evidence="11">The Fe-S cluster can be nitrosylated by nitric oxide (NO).</text>
</comment>
<evidence type="ECO:0000256" key="9">
    <source>
        <dbReference type="ARBA" id="ARBA00023157"/>
    </source>
</evidence>
<evidence type="ECO:0000256" key="1">
    <source>
        <dbReference type="ARBA" id="ARBA00004496"/>
    </source>
</evidence>
<evidence type="ECO:0000256" key="5">
    <source>
        <dbReference type="ARBA" id="ARBA00023004"/>
    </source>
</evidence>
<evidence type="ECO:0000313" key="15">
    <source>
        <dbReference type="Proteomes" id="UP000680206"/>
    </source>
</evidence>
<organism evidence="14 15">
    <name type="scientific">Actinomadura violacea</name>
    <dbReference type="NCBI Taxonomy" id="2819934"/>
    <lineage>
        <taxon>Bacteria</taxon>
        <taxon>Bacillati</taxon>
        <taxon>Actinomycetota</taxon>
        <taxon>Actinomycetes</taxon>
        <taxon>Streptosporangiales</taxon>
        <taxon>Thermomonosporaceae</taxon>
        <taxon>Actinomadura</taxon>
    </lineage>
</organism>
<evidence type="ECO:0000256" key="12">
    <source>
        <dbReference type="SAM" id="MobiDB-lite"/>
    </source>
</evidence>
<dbReference type="EMBL" id="JAGEPF010000035">
    <property type="protein sequence ID" value="MBO2464471.1"/>
    <property type="molecule type" value="Genomic_DNA"/>
</dbReference>
<comment type="subcellular location">
    <subcellularLocation>
        <location evidence="1 11">Cytoplasm</location>
    </subcellularLocation>
</comment>
<comment type="similarity">
    <text evidence="2 11">Belongs to the WhiB family.</text>
</comment>
<comment type="cofactor">
    <cofactor evidence="11">
        <name>[4Fe-4S] cluster</name>
        <dbReference type="ChEBI" id="CHEBI:49883"/>
    </cofactor>
    <text evidence="11">Binds 1 [4Fe-4S] cluster per subunit. Following nitrosylation of the [4Fe-4S] cluster binds 1 [4Fe-8(NO)] cluster per subunit.</text>
</comment>
<comment type="PTM">
    <text evidence="11">Upon Fe-S cluster removal intramolecular disulfide bonds are formed.</text>
</comment>
<comment type="caution">
    <text evidence="14">The sequence shown here is derived from an EMBL/GenBank/DDBJ whole genome shotgun (WGS) entry which is preliminary data.</text>
</comment>
<keyword evidence="6 11" id="KW-0411">Iron-sulfur</keyword>
<keyword evidence="5 11" id="KW-0408">Iron</keyword>
<dbReference type="HAMAP" id="MF_01479">
    <property type="entry name" value="WhiB"/>
    <property type="match status" value="1"/>
</dbReference>
<feature type="binding site" evidence="11">
    <location>
        <position position="53"/>
    </location>
    <ligand>
        <name>[4Fe-4S] cluster</name>
        <dbReference type="ChEBI" id="CHEBI:49883"/>
    </ligand>
</feature>
<evidence type="ECO:0000256" key="10">
    <source>
        <dbReference type="ARBA" id="ARBA00023163"/>
    </source>
</evidence>
<comment type="function">
    <text evidence="11">Acts as a transcriptional regulator. Probably redox-responsive. The apo- but not holo-form probably binds DNA.</text>
</comment>
<keyword evidence="3 11" id="KW-0004">4Fe-4S</keyword>
<evidence type="ECO:0000313" key="14">
    <source>
        <dbReference type="EMBL" id="MBO2464471.1"/>
    </source>
</evidence>
<dbReference type="Proteomes" id="UP000680206">
    <property type="component" value="Unassembled WGS sequence"/>
</dbReference>
<dbReference type="InterPro" id="IPR034768">
    <property type="entry name" value="4FE4S_WBL"/>
</dbReference>
<keyword evidence="7 11" id="KW-0805">Transcription regulation</keyword>
<protein>
    <recommendedName>
        <fullName evidence="11">Transcriptional regulator WhiB</fullName>
    </recommendedName>
</protein>
<evidence type="ECO:0000256" key="6">
    <source>
        <dbReference type="ARBA" id="ARBA00023014"/>
    </source>
</evidence>
<dbReference type="PANTHER" id="PTHR38839">
    <property type="entry name" value="TRANSCRIPTIONAL REGULATOR WHID-RELATED"/>
    <property type="match status" value="1"/>
</dbReference>
<keyword evidence="4 11" id="KW-0479">Metal-binding</keyword>
<evidence type="ECO:0000256" key="3">
    <source>
        <dbReference type="ARBA" id="ARBA00022485"/>
    </source>
</evidence>
<evidence type="ECO:0000259" key="13">
    <source>
        <dbReference type="PROSITE" id="PS51674"/>
    </source>
</evidence>
<keyword evidence="8 11" id="KW-0238">DNA-binding</keyword>
<proteinExistence type="inferred from homology"/>
<name>A0ABS3S650_9ACTN</name>
<dbReference type="Pfam" id="PF02467">
    <property type="entry name" value="Whib"/>
    <property type="match status" value="1"/>
</dbReference>
<dbReference type="PROSITE" id="PS51674">
    <property type="entry name" value="4FE4S_WBL"/>
    <property type="match status" value="1"/>
</dbReference>